<keyword evidence="1" id="KW-0472">Membrane</keyword>
<sequence length="265" mass="28332">SWKYLKGDVDTKHADILLIVCCFVTGLLDSGIFCNFGVFVGMQTGNTVLLGLSTASLPPNQPHLAPRAILSIVSFLIGAFVTANFIRLLSRHLLSRPGSRAPSRPASVHLPRLPLLLALLFQLLLLIIAGALCATRLVPTEAREVLMDPSSYNPLSHPSPLSDLRVLIPLPPLAMHFGSQVAISRALGVSEIPTSVLTSAYADLMGDPGLFETRNRKRDRRVASMVLLLGGGIVGAWLLRAGIQVDGLIWVGVGVKAVVLLGAWV</sequence>
<accession>A0A6G1GBY5</accession>
<dbReference type="RefSeq" id="XP_033536980.1">
    <property type="nucleotide sequence ID" value="XM_033675811.1"/>
</dbReference>
<evidence type="ECO:0008006" key="5">
    <source>
        <dbReference type="Google" id="ProtNLM"/>
    </source>
</evidence>
<gene>
    <name evidence="2 4" type="ORF">P152DRAFT_384833</name>
</gene>
<feature type="transmembrane region" description="Helical" evidence="1">
    <location>
        <begin position="222"/>
        <end position="241"/>
    </location>
</feature>
<evidence type="ECO:0000313" key="4">
    <source>
        <dbReference type="RefSeq" id="XP_033536980.1"/>
    </source>
</evidence>
<dbReference type="PANTHER" id="PTHR37488:SF2">
    <property type="entry name" value="DUF1275 DOMAIN-CONTAINING PROTEIN"/>
    <property type="match status" value="1"/>
</dbReference>
<dbReference type="PANTHER" id="PTHR37488">
    <property type="entry name" value="DUF1275 DOMAIN-CONTAINING PROTEIN"/>
    <property type="match status" value="1"/>
</dbReference>
<feature type="transmembrane region" description="Helical" evidence="1">
    <location>
        <begin position="16"/>
        <end position="40"/>
    </location>
</feature>
<dbReference type="GeneID" id="54416381"/>
<dbReference type="EMBL" id="ML975151">
    <property type="protein sequence ID" value="KAF1815349.1"/>
    <property type="molecule type" value="Genomic_DNA"/>
</dbReference>
<evidence type="ECO:0000256" key="1">
    <source>
        <dbReference type="SAM" id="Phobius"/>
    </source>
</evidence>
<feature type="transmembrane region" description="Helical" evidence="1">
    <location>
        <begin position="247"/>
        <end position="264"/>
    </location>
</feature>
<reference evidence="4" key="2">
    <citation type="submission" date="2020-04" db="EMBL/GenBank/DDBJ databases">
        <authorList>
            <consortium name="NCBI Genome Project"/>
        </authorList>
    </citation>
    <scope>NUCLEOTIDE SEQUENCE</scope>
    <source>
        <strain evidence="4">CBS 781.70</strain>
    </source>
</reference>
<feature type="transmembrane region" description="Helical" evidence="1">
    <location>
        <begin position="68"/>
        <end position="89"/>
    </location>
</feature>
<reference evidence="2 4" key="1">
    <citation type="submission" date="2020-01" db="EMBL/GenBank/DDBJ databases">
        <authorList>
            <consortium name="DOE Joint Genome Institute"/>
            <person name="Haridas S."/>
            <person name="Albert R."/>
            <person name="Binder M."/>
            <person name="Bloem J."/>
            <person name="Labutti K."/>
            <person name="Salamov A."/>
            <person name="Andreopoulos B."/>
            <person name="Baker S.E."/>
            <person name="Barry K."/>
            <person name="Bills G."/>
            <person name="Bluhm B.H."/>
            <person name="Cannon C."/>
            <person name="Castanera R."/>
            <person name="Culley D.E."/>
            <person name="Daum C."/>
            <person name="Ezra D."/>
            <person name="Gonzalez J.B."/>
            <person name="Henrissat B."/>
            <person name="Kuo A."/>
            <person name="Liang C."/>
            <person name="Lipzen A."/>
            <person name="Lutzoni F."/>
            <person name="Magnuson J."/>
            <person name="Mondo S."/>
            <person name="Nolan M."/>
            <person name="Ohm R."/>
            <person name="Pangilinan J."/>
            <person name="Park H.-J."/>
            <person name="Ramirez L."/>
            <person name="Alfaro M."/>
            <person name="Sun H."/>
            <person name="Tritt A."/>
            <person name="Yoshinaga Y."/>
            <person name="Zwiers L.-H."/>
            <person name="Turgeon B.G."/>
            <person name="Goodwin S.B."/>
            <person name="Spatafora J.W."/>
            <person name="Crous P.W."/>
            <person name="Grigoriev I.V."/>
        </authorList>
    </citation>
    <scope>NUCLEOTIDE SEQUENCE</scope>
    <source>
        <strain evidence="2 4">CBS 781.70</strain>
    </source>
</reference>
<reference evidence="4" key="3">
    <citation type="submission" date="2025-04" db="UniProtKB">
        <authorList>
            <consortium name="RefSeq"/>
        </authorList>
    </citation>
    <scope>IDENTIFICATION</scope>
    <source>
        <strain evidence="4">CBS 781.70</strain>
    </source>
</reference>
<keyword evidence="3" id="KW-1185">Reference proteome</keyword>
<organism evidence="2">
    <name type="scientific">Eremomyces bilateralis CBS 781.70</name>
    <dbReference type="NCBI Taxonomy" id="1392243"/>
    <lineage>
        <taxon>Eukaryota</taxon>
        <taxon>Fungi</taxon>
        <taxon>Dikarya</taxon>
        <taxon>Ascomycota</taxon>
        <taxon>Pezizomycotina</taxon>
        <taxon>Dothideomycetes</taxon>
        <taxon>Dothideomycetes incertae sedis</taxon>
        <taxon>Eremomycetales</taxon>
        <taxon>Eremomycetaceae</taxon>
        <taxon>Eremomyces</taxon>
    </lineage>
</organism>
<dbReference type="OrthoDB" id="5288586at2759"/>
<dbReference type="Proteomes" id="UP000504638">
    <property type="component" value="Unplaced"/>
</dbReference>
<feature type="transmembrane region" description="Helical" evidence="1">
    <location>
        <begin position="115"/>
        <end position="138"/>
    </location>
</feature>
<keyword evidence="1" id="KW-1133">Transmembrane helix</keyword>
<evidence type="ECO:0000313" key="2">
    <source>
        <dbReference type="EMBL" id="KAF1815349.1"/>
    </source>
</evidence>
<protein>
    <recommendedName>
        <fullName evidence="5">DUF1275 domain protein</fullName>
    </recommendedName>
</protein>
<proteinExistence type="predicted"/>
<name>A0A6G1GBY5_9PEZI</name>
<keyword evidence="1" id="KW-0812">Transmembrane</keyword>
<feature type="non-terminal residue" evidence="2">
    <location>
        <position position="265"/>
    </location>
</feature>
<dbReference type="InterPro" id="IPR010699">
    <property type="entry name" value="DUF1275"/>
</dbReference>
<feature type="non-terminal residue" evidence="2">
    <location>
        <position position="1"/>
    </location>
</feature>
<dbReference type="Pfam" id="PF06912">
    <property type="entry name" value="DUF1275"/>
    <property type="match status" value="1"/>
</dbReference>
<evidence type="ECO:0000313" key="3">
    <source>
        <dbReference type="Proteomes" id="UP000504638"/>
    </source>
</evidence>
<dbReference type="AlphaFoldDB" id="A0A6G1GBY5"/>